<dbReference type="KEGG" id="asn:102373267"/>
<dbReference type="SUPFAM" id="SSF48726">
    <property type="entry name" value="Immunoglobulin"/>
    <property type="match status" value="24"/>
</dbReference>
<dbReference type="PANTHER" id="PTHR35971">
    <property type="entry name" value="SI:DKEY-31G6.6"/>
    <property type="match status" value="1"/>
</dbReference>
<dbReference type="GeneID" id="102373267"/>
<dbReference type="Pfam" id="PF13927">
    <property type="entry name" value="Ig_3"/>
    <property type="match status" value="1"/>
</dbReference>
<dbReference type="PANTHER" id="PTHR35971:SF5">
    <property type="entry name" value="OBSCURIN LIKE CYTOSKELETAL ADAPTOR 1"/>
    <property type="match status" value="1"/>
</dbReference>
<feature type="domain" description="Ig-like" evidence="7">
    <location>
        <begin position="502"/>
        <end position="659"/>
    </location>
</feature>
<evidence type="ECO:0000259" key="8">
    <source>
        <dbReference type="PROSITE" id="PS50853"/>
    </source>
</evidence>
<evidence type="ECO:0000256" key="6">
    <source>
        <dbReference type="ARBA" id="ARBA00023319"/>
    </source>
</evidence>
<comment type="subcellular location">
    <subcellularLocation>
        <location evidence="1">Cytoplasm</location>
    </subcellularLocation>
</comment>
<feature type="domain" description="Ig-like" evidence="7">
    <location>
        <begin position="1797"/>
        <end position="1881"/>
    </location>
</feature>
<dbReference type="InterPro" id="IPR013783">
    <property type="entry name" value="Ig-like_fold"/>
</dbReference>
<evidence type="ECO:0000256" key="4">
    <source>
        <dbReference type="ARBA" id="ARBA00022737"/>
    </source>
</evidence>
<organism evidence="9 10">
    <name type="scientific">Alligator sinensis</name>
    <name type="common">Chinese alligator</name>
    <dbReference type="NCBI Taxonomy" id="38654"/>
    <lineage>
        <taxon>Eukaryota</taxon>
        <taxon>Metazoa</taxon>
        <taxon>Chordata</taxon>
        <taxon>Craniata</taxon>
        <taxon>Vertebrata</taxon>
        <taxon>Euteleostomi</taxon>
        <taxon>Archelosauria</taxon>
        <taxon>Archosauria</taxon>
        <taxon>Crocodylia</taxon>
        <taxon>Alligatoridae</taxon>
        <taxon>Alligatorinae</taxon>
        <taxon>Alligator</taxon>
    </lineage>
</organism>
<evidence type="ECO:0000256" key="3">
    <source>
        <dbReference type="ARBA" id="ARBA00022553"/>
    </source>
</evidence>
<dbReference type="STRING" id="38654.A0A3Q0FJC3"/>
<protein>
    <submittedName>
        <fullName evidence="10">Obscurin-like protein 1</fullName>
    </submittedName>
</protein>
<dbReference type="FunFam" id="2.60.40.10:FF:001002">
    <property type="entry name" value="obscurin-like protein 1 isoform X2"/>
    <property type="match status" value="1"/>
</dbReference>
<evidence type="ECO:0000256" key="2">
    <source>
        <dbReference type="ARBA" id="ARBA00022490"/>
    </source>
</evidence>
<feature type="domain" description="Ig-like" evidence="7">
    <location>
        <begin position="1027"/>
        <end position="1117"/>
    </location>
</feature>
<dbReference type="InterPro" id="IPR003599">
    <property type="entry name" value="Ig_sub"/>
</dbReference>
<dbReference type="InterPro" id="IPR007110">
    <property type="entry name" value="Ig-like_dom"/>
</dbReference>
<keyword evidence="2" id="KW-0963">Cytoplasm</keyword>
<dbReference type="FunFam" id="2.60.40.10:FF:000464">
    <property type="entry name" value="Putative obscurin-like protein 1"/>
    <property type="match status" value="1"/>
</dbReference>
<feature type="domain" description="Ig-like" evidence="7">
    <location>
        <begin position="1119"/>
        <end position="1206"/>
    </location>
</feature>
<feature type="domain" description="Ig-like" evidence="7">
    <location>
        <begin position="1303"/>
        <end position="1393"/>
    </location>
</feature>
<dbReference type="Pfam" id="PF07679">
    <property type="entry name" value="I-set"/>
    <property type="match status" value="15"/>
</dbReference>
<accession>A0A3Q0FJC3</accession>
<evidence type="ECO:0000313" key="9">
    <source>
        <dbReference type="Proteomes" id="UP000189705"/>
    </source>
</evidence>
<dbReference type="FunFam" id="2.60.40.10:FF:000211">
    <property type="entry name" value="Obscurin-like protein 1"/>
    <property type="match status" value="7"/>
</dbReference>
<name>A0A3Q0FJC3_ALLSI</name>
<dbReference type="Proteomes" id="UP000189705">
    <property type="component" value="Unplaced"/>
</dbReference>
<evidence type="ECO:0000256" key="5">
    <source>
        <dbReference type="ARBA" id="ARBA00023157"/>
    </source>
</evidence>
<feature type="domain" description="Fibronectin type-III" evidence="8">
    <location>
        <begin position="218"/>
        <end position="318"/>
    </location>
</feature>
<dbReference type="InterPro" id="IPR003961">
    <property type="entry name" value="FN3_dom"/>
</dbReference>
<feature type="domain" description="Ig-like" evidence="7">
    <location>
        <begin position="2153"/>
        <end position="2245"/>
    </location>
</feature>
<feature type="domain" description="Ig-like" evidence="7">
    <location>
        <begin position="663"/>
        <end position="750"/>
    </location>
</feature>
<dbReference type="InterPro" id="IPR003006">
    <property type="entry name" value="Ig/MHC_CS"/>
</dbReference>
<dbReference type="InterPro" id="IPR052385">
    <property type="entry name" value="Obscurin/Obscurin-like_Reg"/>
</dbReference>
<dbReference type="SUPFAM" id="SSF49265">
    <property type="entry name" value="Fibronectin type III"/>
    <property type="match status" value="1"/>
</dbReference>
<feature type="domain" description="Ig-like" evidence="7">
    <location>
        <begin position="1211"/>
        <end position="1301"/>
    </location>
</feature>
<dbReference type="FunFam" id="2.60.40.10:FF:000502">
    <property type="entry name" value="obscurin-like protein 1 isoform X2"/>
    <property type="match status" value="1"/>
</dbReference>
<keyword evidence="6" id="KW-0393">Immunoglobulin domain</keyword>
<dbReference type="InterPro" id="IPR036116">
    <property type="entry name" value="FN3_sf"/>
</dbReference>
<dbReference type="InterPro" id="IPR013098">
    <property type="entry name" value="Ig_I-set"/>
</dbReference>
<feature type="non-terminal residue" evidence="10">
    <location>
        <position position="1"/>
    </location>
</feature>
<evidence type="ECO:0000256" key="1">
    <source>
        <dbReference type="ARBA" id="ARBA00004496"/>
    </source>
</evidence>
<dbReference type="CTD" id="23363"/>
<feature type="domain" description="Ig-like" evidence="7">
    <location>
        <begin position="1395"/>
        <end position="1471"/>
    </location>
</feature>
<dbReference type="FunFam" id="2.60.40.10:FF:000241">
    <property type="entry name" value="obscurin-like protein 1 isoform X2"/>
    <property type="match status" value="6"/>
</dbReference>
<dbReference type="FunFam" id="2.60.40.10:FF:001811">
    <property type="entry name" value="Obscurin like 1"/>
    <property type="match status" value="1"/>
</dbReference>
<dbReference type="InParanoid" id="A0A3Q0FJC3"/>
<dbReference type="PROSITE" id="PS50835">
    <property type="entry name" value="IG_LIKE"/>
    <property type="match status" value="19"/>
</dbReference>
<keyword evidence="5" id="KW-1015">Disulfide bond</keyword>
<dbReference type="PROSITE" id="PS50853">
    <property type="entry name" value="FN3"/>
    <property type="match status" value="1"/>
</dbReference>
<evidence type="ECO:0000259" key="7">
    <source>
        <dbReference type="PROSITE" id="PS50835"/>
    </source>
</evidence>
<dbReference type="Gene3D" id="2.60.40.10">
    <property type="entry name" value="Immunoglobulins"/>
    <property type="match status" value="26"/>
</dbReference>
<dbReference type="InterPro" id="IPR036179">
    <property type="entry name" value="Ig-like_dom_sf"/>
</dbReference>
<gene>
    <name evidence="10" type="primary">OBSL1</name>
</gene>
<dbReference type="RefSeq" id="XP_025047312.1">
    <property type="nucleotide sequence ID" value="XM_025191527.1"/>
</dbReference>
<dbReference type="SMART" id="SM00409">
    <property type="entry name" value="IG"/>
    <property type="match status" value="24"/>
</dbReference>
<feature type="domain" description="Ig-like" evidence="7">
    <location>
        <begin position="410"/>
        <end position="500"/>
    </location>
</feature>
<keyword evidence="3" id="KW-0597">Phosphoprotein</keyword>
<dbReference type="CDD" id="cd00063">
    <property type="entry name" value="FN3"/>
    <property type="match status" value="1"/>
</dbReference>
<feature type="domain" description="Ig-like" evidence="7">
    <location>
        <begin position="1705"/>
        <end position="1792"/>
    </location>
</feature>
<dbReference type="GO" id="GO:0005737">
    <property type="term" value="C:cytoplasm"/>
    <property type="evidence" value="ECO:0007669"/>
    <property type="project" value="UniProtKB-SubCell"/>
</dbReference>
<feature type="domain" description="Ig-like" evidence="7">
    <location>
        <begin position="2255"/>
        <end position="2327"/>
    </location>
</feature>
<feature type="domain" description="Ig-like" evidence="7">
    <location>
        <begin position="845"/>
        <end position="932"/>
    </location>
</feature>
<feature type="domain" description="Ig-like" evidence="7">
    <location>
        <begin position="2332"/>
        <end position="2424"/>
    </location>
</feature>
<evidence type="ECO:0000313" key="10">
    <source>
        <dbReference type="RefSeq" id="XP_025047312.1"/>
    </source>
</evidence>
<keyword evidence="4" id="KW-0677">Repeat</keyword>
<dbReference type="PROSITE" id="PS00290">
    <property type="entry name" value="IG_MHC"/>
    <property type="match status" value="1"/>
</dbReference>
<dbReference type="SMART" id="SM00408">
    <property type="entry name" value="IGc2"/>
    <property type="match status" value="18"/>
</dbReference>
<reference evidence="10" key="1">
    <citation type="submission" date="2025-08" db="UniProtKB">
        <authorList>
            <consortium name="RefSeq"/>
        </authorList>
    </citation>
    <scope>IDENTIFICATION</scope>
</reference>
<dbReference type="InterPro" id="IPR003598">
    <property type="entry name" value="Ig_sub2"/>
</dbReference>
<keyword evidence="9" id="KW-1185">Reference proteome</keyword>
<feature type="domain" description="Ig-like" evidence="7">
    <location>
        <begin position="1487"/>
        <end position="1573"/>
    </location>
</feature>
<proteinExistence type="predicted"/>
<feature type="domain" description="Ig-like" evidence="7">
    <location>
        <begin position="754"/>
        <end position="841"/>
    </location>
</feature>
<sequence length="2511" mass="274235">WELCSLAWSSGARPCPLPRRCPTCAQQRPSPRPGPEHRVRFQVQLEDVEVREREDAVLECRVPLETIPTAWYLEDKPLQPSPKYLMEEQGRVRRLTIRDARTDDDGIYLCEMQDQGRSIAEVSVRGMIVKRLPRKLDVMEGENAAFCVETREAVEGISWRRNGQELQESPCTVLKSFGKTHLLVLVHVTREDAGIVAFAVGDSETSAQFRVKCAKRVPPSTPVAACMSTEHSNAALLTWCPAPDVHRSPPNAYVLERQEAGTAEWVQCLTTDTAGAVEVLGDSVPAEADYRFRLCAVNKYGCSAHVEFPGAAHLVPLARMERALQDAVVQEGEDAIFSLELSALVRGAWFLNGARVQEEEEEEGRRCCIWHSKTEHALQIRGARLTENGAEVRFVAHGLQDVAMLRVQAPQVRIVAVPEAQRMQTLPAGLPLLLECEISRPDAPVRWLKDGEAVPGGDAITVQAEGCMRRLLVRSACPSHSGMYACDTGDDVVTFAVTVTEPPVRVVSSNEAAAHTYVALERVELVCELSRPDAPVQWYKDGVEVSTPTLALGLCHAASLVPLGRATAVLLLTAAGRSPWLGAPVTSDAPPALTCSSCPGDRGLYGTRMVWRWRREDSERLLLQRSGPCCRLVLPSAQPPDAGEYVCDVGGDSVFYSITVAEPPVRVVSSNEAAAHTYVASERVELVCELSRPDALVQWYKDGVEVEESERLVLHHEGPCCRLVLPSAQPPDTGEYVCDAGGDSVFYNVSVAEPPVRVISSNKAAIHVYAALERVELVCELSRPDAPVQWYKDGVEVEESERLMLQRSGPCCRLVLPSAQPPDTGEYVCDAGGDSVFYNVSVAEPPVRVISSNEAEAHAYVASERVELVCELSRPDAPVQWYKDGVEMEESERLVLHHEGPCCRLVLPSAQLPDTGQYVCDAGGDSVFYNVTVAEPPVRVVGSNKAATHVYAALERVELVCELSRPDAPVQWYKDGVEVEESERLVLQHEGPCFRLVLPSAQPPDTGEYVCDAGDDSVFYRVTVAAPQVRIAPVPEAQSVRTVPVGLPLLLECEVSQPDAPVRWLKDGEAVPVGDVVTVQADGCARRLLISSACLSHSGMYTCDAGDNAVTFTVTVTEPPVRVVSSNEVAAHVYAASERVELVCELSRPDALVQWYKDGVEVEESERLVLQRSGPCCQLVLPSAQPLDAGEYVCDVGGDSVFYSVTVAAEPRVRILRPQERVLELRVLVLERVELACELSVADAPVRWFKDGLEVDETDDLLLMAEGTRRCLVLPRAGTEDAGEYICETRDESVSFDVRVSEPPVRILKPWKAPPTLQACTGETVTLACELSRVSASVQWAKDGAWLEAGGSLILEEEGAHQRLVIPAAGPEHSGKYVCNVGNDARTFTVQVSDPRVRILGRGDLQTQRHCRAGEDLVLEVQLSHAHGEAKWYKDGEKLQDTGRVRVEEDGARRALVVLGVESRDAGEYLCDTRDDSLIFYVTVEEPPVSIVGSAGVRERRCVVAGEDLMLACEVSRPNAAVRWLRDGQELAPGERVRVVEKGCLRQLTILRAQHSDAGSYMCDAGTDQRVMSVQVAAPPVRILNKEEAAVPVQAVEGDTVTLMARLSQDAAPVRWLRDRRPLRTGARLQVGSEGPLPLPLPLHVPVSWPDPCRGTHSAPSSCPTPSPDAPPTFRPLLPCAHVPPASVPLAHAPADMSPWPAEAPVLFVNKQEKQEKVLVLEGGSAVLSAVVSKEQAAVSWAGPCGAVAAGERCELRREGRVHSLVLSNVGKDEAGCYTCISRDDRMHFDVSVKELPVKFVRGLSDVHAHKGETVLLWCELCKARGDVTWLKDGQVLVAGGRGEARVEGRERSLVLSNVGPEDAGEYCCESKDDRTLAMLTVQVPRVVEIISELRNLTVMEGEDATFKCVVSPEDVALTWQLGGQVVAPSERLAVSRNGLCHALTIRQCQPGDATTVTANAEGLVSAARLSVQEAEVLFVQKLRDMVVEELQDACLEVELSHAGAEVQWLKQGVLLQPGAKYQLQEAGRRRALTIRSLSPSDRGTYRCETLHDRTQAKLSVEPRKVTVRKPLSDVETFEKEMATFQLELSHAGVAGAWARDGMRVKPGPACRLSATGCTHSLTLLALTLEDSGTVTFTADSLRCSARLTVREPPVTMVKTLRDVGVPETGAASFECELSRASVEVKWYKDGTELRAGPTCRLYSVGRRRILQLSHCGLPDAGVYTCDAGDCRASATLVVYERRVHVLRELETVRVREGENAIFTCEVSHEDVPGEWFRDGEKIKVSGTVKIRQEGTRHFLLMCSVRPEDAGQIRFVAKTAASDASLQVEALPIRIVRPLRDKTVLAQHKATLECTVSHARGRVRWFRGDTEIFGSGDKYEICNLDCYRTLVIHHVGPEDEATYTCDALDDRSSARLLVEAESVQVVRGLRSVEVVAPGEAWFECEVSAALPAPPRWSLNGETLRAGAHVAMESAGRVHRLTLRHTSAGMSGVVKVALGNARSKAQLTVRGR</sequence>
<feature type="domain" description="Ig-like" evidence="7">
    <location>
        <begin position="936"/>
        <end position="1025"/>
    </location>
</feature>
<feature type="domain" description="Ig-like" evidence="7">
    <location>
        <begin position="1885"/>
        <end position="2060"/>
    </location>
</feature>
<feature type="domain" description="Ig-like" evidence="7">
    <location>
        <begin position="35"/>
        <end position="123"/>
    </location>
</feature>